<dbReference type="GeneID" id="112274329"/>
<accession>A0A7I4C7P8</accession>
<evidence type="ECO:0008006" key="11">
    <source>
        <dbReference type="Google" id="ProtNLM"/>
    </source>
</evidence>
<dbReference type="Pfam" id="PF00954">
    <property type="entry name" value="S_locus_glycop"/>
    <property type="match status" value="1"/>
</dbReference>
<dbReference type="Proteomes" id="UP000006727">
    <property type="component" value="Chromosome 21"/>
</dbReference>
<gene>
    <name evidence="9" type="primary">LOC112274329</name>
</gene>
<evidence type="ECO:0000256" key="3">
    <source>
        <dbReference type="ARBA" id="ARBA00022729"/>
    </source>
</evidence>
<evidence type="ECO:0000256" key="2">
    <source>
        <dbReference type="ARBA" id="ARBA00022692"/>
    </source>
</evidence>
<keyword evidence="3" id="KW-0732">Signal</keyword>
<dbReference type="SUPFAM" id="SSF51110">
    <property type="entry name" value="alpha-D-mannose-specific plant lectins"/>
    <property type="match status" value="1"/>
</dbReference>
<dbReference type="PANTHER" id="PTHR47974">
    <property type="entry name" value="OS07G0415500 PROTEIN"/>
    <property type="match status" value="1"/>
</dbReference>
<protein>
    <recommendedName>
        <fullName evidence="11">Bulb-type lectin domain-containing protein</fullName>
    </recommendedName>
</protein>
<reference evidence="9 10" key="1">
    <citation type="journal article" date="2008" name="Science">
        <title>The Physcomitrella genome reveals evolutionary insights into the conquest of land by plants.</title>
        <authorList>
            <person name="Rensing S."/>
            <person name="Lang D."/>
            <person name="Zimmer A."/>
            <person name="Terry A."/>
            <person name="Salamov A."/>
            <person name="Shapiro H."/>
            <person name="Nishiyama T."/>
            <person name="Perroud P.-F."/>
            <person name="Lindquist E."/>
            <person name="Kamisugi Y."/>
            <person name="Tanahashi T."/>
            <person name="Sakakibara K."/>
            <person name="Fujita T."/>
            <person name="Oishi K."/>
            <person name="Shin-I T."/>
            <person name="Kuroki Y."/>
            <person name="Toyoda A."/>
            <person name="Suzuki Y."/>
            <person name="Hashimoto A."/>
            <person name="Yamaguchi K."/>
            <person name="Sugano A."/>
            <person name="Kohara Y."/>
            <person name="Fujiyama A."/>
            <person name="Anterola A."/>
            <person name="Aoki S."/>
            <person name="Ashton N."/>
            <person name="Barbazuk W.B."/>
            <person name="Barker E."/>
            <person name="Bennetzen J."/>
            <person name="Bezanilla M."/>
            <person name="Blankenship R."/>
            <person name="Cho S.H."/>
            <person name="Dutcher S."/>
            <person name="Estelle M."/>
            <person name="Fawcett J.A."/>
            <person name="Gundlach H."/>
            <person name="Hanada K."/>
            <person name="Heyl A."/>
            <person name="Hicks K.A."/>
            <person name="Hugh J."/>
            <person name="Lohr M."/>
            <person name="Mayer K."/>
            <person name="Melkozernov A."/>
            <person name="Murata T."/>
            <person name="Nelson D."/>
            <person name="Pils B."/>
            <person name="Prigge M."/>
            <person name="Reiss B."/>
            <person name="Renner T."/>
            <person name="Rombauts S."/>
            <person name="Rushton P."/>
            <person name="Sanderfoot A."/>
            <person name="Schween G."/>
            <person name="Shiu S.-H."/>
            <person name="Stueber K."/>
            <person name="Theodoulou F.L."/>
            <person name="Tu H."/>
            <person name="Van de Peer Y."/>
            <person name="Verrier P.J."/>
            <person name="Waters E."/>
            <person name="Wood A."/>
            <person name="Yang L."/>
            <person name="Cove D."/>
            <person name="Cuming A."/>
            <person name="Hasebe M."/>
            <person name="Lucas S."/>
            <person name="Mishler D.B."/>
            <person name="Reski R."/>
            <person name="Grigoriev I."/>
            <person name="Quatrano R.S."/>
            <person name="Boore J.L."/>
        </authorList>
    </citation>
    <scope>NUCLEOTIDE SEQUENCE [LARGE SCALE GENOMIC DNA]</scope>
    <source>
        <strain evidence="9 10">cv. Gransden 2004</strain>
    </source>
</reference>
<organism evidence="9 10">
    <name type="scientific">Physcomitrium patens</name>
    <name type="common">Spreading-leaved earth moss</name>
    <name type="synonym">Physcomitrella patens</name>
    <dbReference type="NCBI Taxonomy" id="3218"/>
    <lineage>
        <taxon>Eukaryota</taxon>
        <taxon>Viridiplantae</taxon>
        <taxon>Streptophyta</taxon>
        <taxon>Embryophyta</taxon>
        <taxon>Bryophyta</taxon>
        <taxon>Bryophytina</taxon>
        <taxon>Bryopsida</taxon>
        <taxon>Funariidae</taxon>
        <taxon>Funariales</taxon>
        <taxon>Funariaceae</taxon>
        <taxon>Physcomitrium</taxon>
    </lineage>
</organism>
<dbReference type="GO" id="GO:0048544">
    <property type="term" value="P:recognition of pollen"/>
    <property type="evidence" value="ECO:0007669"/>
    <property type="project" value="InterPro"/>
</dbReference>
<evidence type="ECO:0000313" key="9">
    <source>
        <dbReference type="EnsemblPlants" id="Pp3c21_15660V3.4"/>
    </source>
</evidence>
<dbReference type="PANTHER" id="PTHR47974:SF9">
    <property type="entry name" value="RECEPTOR-LIKE SERINE_THREONINE-PROTEIN KINASE"/>
    <property type="match status" value="1"/>
</dbReference>
<dbReference type="Gene3D" id="2.90.10.10">
    <property type="entry name" value="Bulb-type lectin domain"/>
    <property type="match status" value="1"/>
</dbReference>
<keyword evidence="6" id="KW-1015">Disulfide bond</keyword>
<evidence type="ECO:0000313" key="10">
    <source>
        <dbReference type="Proteomes" id="UP000006727"/>
    </source>
</evidence>
<dbReference type="Gramene" id="Pp3c21_15660V3.4">
    <property type="protein sequence ID" value="Pp3c21_15660V3.4"/>
    <property type="gene ID" value="Pp3c21_15660"/>
</dbReference>
<evidence type="ECO:0000259" key="7">
    <source>
        <dbReference type="PROSITE" id="PS50927"/>
    </source>
</evidence>
<dbReference type="FunCoup" id="A0A7I4C7P8">
    <property type="interactions" value="662"/>
</dbReference>
<comment type="subcellular location">
    <subcellularLocation>
        <location evidence="1">Membrane</location>
        <topology evidence="1">Single-pass membrane protein</topology>
    </subcellularLocation>
</comment>
<dbReference type="GO" id="GO:0016020">
    <property type="term" value="C:membrane"/>
    <property type="evidence" value="ECO:0007669"/>
    <property type="project" value="UniProtKB-SubCell"/>
</dbReference>
<dbReference type="InterPro" id="IPR001480">
    <property type="entry name" value="Bulb-type_lectin_dom"/>
</dbReference>
<reference evidence="9 10" key="2">
    <citation type="journal article" date="2018" name="Plant J.">
        <title>The Physcomitrella patens chromosome-scale assembly reveals moss genome structure and evolution.</title>
        <authorList>
            <person name="Lang D."/>
            <person name="Ullrich K.K."/>
            <person name="Murat F."/>
            <person name="Fuchs J."/>
            <person name="Jenkins J."/>
            <person name="Haas F.B."/>
            <person name="Piednoel M."/>
            <person name="Gundlach H."/>
            <person name="Van Bel M."/>
            <person name="Meyberg R."/>
            <person name="Vives C."/>
            <person name="Morata J."/>
            <person name="Symeonidi A."/>
            <person name="Hiss M."/>
            <person name="Muchero W."/>
            <person name="Kamisugi Y."/>
            <person name="Saleh O."/>
            <person name="Blanc G."/>
            <person name="Decker E.L."/>
            <person name="van Gessel N."/>
            <person name="Grimwood J."/>
            <person name="Hayes R.D."/>
            <person name="Graham S.W."/>
            <person name="Gunter L.E."/>
            <person name="McDaniel S.F."/>
            <person name="Hoernstein S.N.W."/>
            <person name="Larsson A."/>
            <person name="Li F.W."/>
            <person name="Perroud P.F."/>
            <person name="Phillips J."/>
            <person name="Ranjan P."/>
            <person name="Rokshar D.S."/>
            <person name="Rothfels C.J."/>
            <person name="Schneider L."/>
            <person name="Shu S."/>
            <person name="Stevenson D.W."/>
            <person name="Thummler F."/>
            <person name="Tillich M."/>
            <person name="Villarreal Aguilar J.C."/>
            <person name="Widiez T."/>
            <person name="Wong G.K."/>
            <person name="Wymore A."/>
            <person name="Zhang Y."/>
            <person name="Zimmer A.D."/>
            <person name="Quatrano R.S."/>
            <person name="Mayer K.F.X."/>
            <person name="Goodstein D."/>
            <person name="Casacuberta J.M."/>
            <person name="Vandepoele K."/>
            <person name="Reski R."/>
            <person name="Cuming A.C."/>
            <person name="Tuskan G.A."/>
            <person name="Maumus F."/>
            <person name="Salse J."/>
            <person name="Schmutz J."/>
            <person name="Rensing S.A."/>
        </authorList>
    </citation>
    <scope>NUCLEOTIDE SEQUENCE [LARGE SCALE GENOMIC DNA]</scope>
    <source>
        <strain evidence="9 10">cv. Gransden 2004</strain>
    </source>
</reference>
<dbReference type="PROSITE" id="PS50927">
    <property type="entry name" value="BULB_LECTIN"/>
    <property type="match status" value="1"/>
</dbReference>
<proteinExistence type="predicted"/>
<evidence type="ECO:0000256" key="1">
    <source>
        <dbReference type="ARBA" id="ARBA00004167"/>
    </source>
</evidence>
<keyword evidence="4" id="KW-1133">Transmembrane helix</keyword>
<feature type="domain" description="Apple" evidence="8">
    <location>
        <begin position="400"/>
        <end position="474"/>
    </location>
</feature>
<keyword evidence="5" id="KW-0472">Membrane</keyword>
<dbReference type="KEGG" id="ppp:112274329"/>
<feature type="domain" description="Bulb-type lectin" evidence="7">
    <location>
        <begin position="78"/>
        <end position="204"/>
    </location>
</feature>
<evidence type="ECO:0000256" key="5">
    <source>
        <dbReference type="ARBA" id="ARBA00023136"/>
    </source>
</evidence>
<dbReference type="AlphaFoldDB" id="A0A7I4C7P8"/>
<evidence type="ECO:0000259" key="8">
    <source>
        <dbReference type="PROSITE" id="PS50948"/>
    </source>
</evidence>
<dbReference type="RefSeq" id="XP_024359503.1">
    <property type="nucleotide sequence ID" value="XM_024503735.2"/>
</dbReference>
<reference evidence="9" key="3">
    <citation type="submission" date="2020-12" db="UniProtKB">
        <authorList>
            <consortium name="EnsemblPlants"/>
        </authorList>
    </citation>
    <scope>IDENTIFICATION</scope>
</reference>
<name>A0A7I4C7P8_PHYPA</name>
<dbReference type="PROSITE" id="PS50948">
    <property type="entry name" value="PAN"/>
    <property type="match status" value="1"/>
</dbReference>
<keyword evidence="2" id="KW-0812">Transmembrane</keyword>
<dbReference type="OrthoDB" id="1668230at2759"/>
<dbReference type="EnsemblPlants" id="Pp3c21_15660V3.4">
    <property type="protein sequence ID" value="Pp3c21_15660V3.4"/>
    <property type="gene ID" value="Pp3c21_15660"/>
</dbReference>
<evidence type="ECO:0000256" key="6">
    <source>
        <dbReference type="ARBA" id="ARBA00023157"/>
    </source>
</evidence>
<dbReference type="InterPro" id="IPR003609">
    <property type="entry name" value="Pan_app"/>
</dbReference>
<dbReference type="InterPro" id="IPR036426">
    <property type="entry name" value="Bulb-type_lectin_dom_sf"/>
</dbReference>
<dbReference type="EMBL" id="ABEU02000021">
    <property type="status" value="NOT_ANNOTATED_CDS"/>
    <property type="molecule type" value="Genomic_DNA"/>
</dbReference>
<evidence type="ECO:0000256" key="4">
    <source>
        <dbReference type="ARBA" id="ARBA00022989"/>
    </source>
</evidence>
<keyword evidence="10" id="KW-1185">Reference proteome</keyword>
<sequence length="474" mass="52412">MIVLARRCLYPVLTTISKSKKHYDHQGEVSSCYLRLVTMDSANGFGAKLLAVIFFVVATQCTGQSSPNSLQAPFSMSIDLDPNNLPAPGNSKIVLATQEFQLWLELTGRCSLSLRRQYSAPVARLVWTANYFTVSPDGADRCTLTFTKDGDLQLWVLYRQQTFMVWNSKTGGKGVTKMALETNPDRGEFKLLTPRNQAVFSSFAIKEFAILPTQKFWAGELLKSPDTVQEIQDQDRRILLNKGHYLLAINNGDLQLLLNGPKPLVYWSLKKSGLFKGDLSQVANAAVTDPRTGGIGLFTAAGKLVWSSTLPPQGFFGDTYFGIDYYGNLRDYYMYKGQVWFTAFQALAGDCDLPNFCGDYSLCTNSTSGTTQCSCPPGFQRMAGRETSPFCGRTGTVAKCARKSFVEVKGYDSVLTTYATPEKVTLASCKTSCLASCDCDGFFYDTKTQACFKQSFFLTLRKVTAANKIAFIKV</sequence>
<dbReference type="InterPro" id="IPR000858">
    <property type="entry name" value="S_locus_glycoprot_dom"/>
</dbReference>
<dbReference type="InParanoid" id="A0A7I4C7P8"/>
<dbReference type="CDD" id="cd00053">
    <property type="entry name" value="EGF"/>
    <property type="match status" value="1"/>
</dbReference>